<gene>
    <name evidence="1" type="ORF">UFOPK2399_01824</name>
</gene>
<organism evidence="1">
    <name type="scientific">freshwater metagenome</name>
    <dbReference type="NCBI Taxonomy" id="449393"/>
    <lineage>
        <taxon>unclassified sequences</taxon>
        <taxon>metagenomes</taxon>
        <taxon>ecological metagenomes</taxon>
    </lineage>
</organism>
<name>A0A6J6Q956_9ZZZZ</name>
<protein>
    <submittedName>
        <fullName evidence="1">Unannotated protein</fullName>
    </submittedName>
</protein>
<dbReference type="AlphaFoldDB" id="A0A6J6Q956"/>
<dbReference type="EMBL" id="CAEZXP010000008">
    <property type="protein sequence ID" value="CAB4708291.1"/>
    <property type="molecule type" value="Genomic_DNA"/>
</dbReference>
<sequence>MSSVDIHPEWAEAISSHASNDATARRLISQLIAVETSALAFCRLLEKWAKGDADPSTPGRREAALRHAADRIETALTGLETPLGNYLLELEPDEAEGRSWFGEPGPAELVDWAPVLQRAGVHASPHRVASAYLELAVLVRALEGLSASVRWEASPNRGSLWAGLFDLRENLIGSALEELRALAA</sequence>
<proteinExistence type="predicted"/>
<accession>A0A6J6Q956</accession>
<reference evidence="1" key="1">
    <citation type="submission" date="2020-05" db="EMBL/GenBank/DDBJ databases">
        <authorList>
            <person name="Chiriac C."/>
            <person name="Salcher M."/>
            <person name="Ghai R."/>
            <person name="Kavagutti S V."/>
        </authorList>
    </citation>
    <scope>NUCLEOTIDE SEQUENCE</scope>
</reference>
<evidence type="ECO:0000313" key="1">
    <source>
        <dbReference type="EMBL" id="CAB4708291.1"/>
    </source>
</evidence>